<protein>
    <recommendedName>
        <fullName evidence="2">DUF6589 domain-containing protein</fullName>
    </recommendedName>
</protein>
<dbReference type="Proteomes" id="UP001150217">
    <property type="component" value="Unassembled WGS sequence"/>
</dbReference>
<proteinExistence type="predicted"/>
<dbReference type="InterPro" id="IPR046496">
    <property type="entry name" value="DUF6589"/>
</dbReference>
<feature type="region of interest" description="Disordered" evidence="1">
    <location>
        <begin position="109"/>
        <end position="143"/>
    </location>
</feature>
<reference evidence="3" key="1">
    <citation type="submission" date="2022-08" db="EMBL/GenBank/DDBJ databases">
        <title>A Global Phylogenomic Analysis of the Shiitake Genus Lentinula.</title>
        <authorList>
            <consortium name="DOE Joint Genome Institute"/>
            <person name="Sierra-Patev S."/>
            <person name="Min B."/>
            <person name="Naranjo-Ortiz M."/>
            <person name="Looney B."/>
            <person name="Konkel Z."/>
            <person name="Slot J.C."/>
            <person name="Sakamoto Y."/>
            <person name="Steenwyk J.L."/>
            <person name="Rokas A."/>
            <person name="Carro J."/>
            <person name="Camarero S."/>
            <person name="Ferreira P."/>
            <person name="Molpeceres G."/>
            <person name="Ruiz-Duenas F.J."/>
            <person name="Serrano A."/>
            <person name="Henrissat B."/>
            <person name="Drula E."/>
            <person name="Hughes K.W."/>
            <person name="Mata J.L."/>
            <person name="Ishikawa N.K."/>
            <person name="Vargas-Isla R."/>
            <person name="Ushijima S."/>
            <person name="Smith C.A."/>
            <person name="Ahrendt S."/>
            <person name="Andreopoulos W."/>
            <person name="He G."/>
            <person name="Labutti K."/>
            <person name="Lipzen A."/>
            <person name="Ng V."/>
            <person name="Riley R."/>
            <person name="Sandor L."/>
            <person name="Barry K."/>
            <person name="Martinez A.T."/>
            <person name="Xiao Y."/>
            <person name="Gibbons J.G."/>
            <person name="Terashima K."/>
            <person name="Grigoriev I.V."/>
            <person name="Hibbett D.S."/>
        </authorList>
    </citation>
    <scope>NUCLEOTIDE SEQUENCE</scope>
    <source>
        <strain evidence="3">RHP3577 ss4</strain>
    </source>
</reference>
<evidence type="ECO:0000256" key="1">
    <source>
        <dbReference type="SAM" id="MobiDB-lite"/>
    </source>
</evidence>
<evidence type="ECO:0000313" key="3">
    <source>
        <dbReference type="EMBL" id="KAJ4494244.1"/>
    </source>
</evidence>
<dbReference type="Pfam" id="PF20231">
    <property type="entry name" value="DUF6589"/>
    <property type="match status" value="1"/>
</dbReference>
<feature type="region of interest" description="Disordered" evidence="1">
    <location>
        <begin position="1"/>
        <end position="64"/>
    </location>
</feature>
<sequence>MPPTARKRRNSDSDYAPTRHFSRETKKLRHRESTPKEDQEGEEEDVDIFQQTSSAPSSPIARLEPADSDMLGLNLLDKPYTLPSQQASISNITSLSPIEDNTASGSTLFPFTTLHSSTSPTRNLSTPTLPDSSPGPLDTPVHRRHIGRPQTRWVRKGLGGETNTPQTSVYFQNQQKKLTERIRSNLSAKLAQRKAARELSAAQRKEMALELKHPNLIKKRDKALQFIANLTKPEGEEDGLVFDSLIDFFNSLQIPGGDRQVRANITRLHKARGSQIIQGVLEDAPDVIPQVLQTLFEKEGKDLQALLTRSMETPISEHLRSFSMMELSNKIQEIAPNIWKALNTITDNPEKTAAPRHEKLKANNFQAVIALFLIGLGSAKREMEVLAHAGLSLSYVAAIRYLNQLSREATRKYQELIKQCMMMIVWDNLNIAFRVAAQRHDSKDHFDNGTTSTVLPIWDPINCSTRTPYGTLPLDMKPPRTTTNPTFQWSAMQVLPTRTDIDQLHDCLIWQLKHLAMEQIGGLKHLKSSFEACPTVDPIAVHVTEQYPLPALHEEESSIEGTVTVYVSILRNLGMTNEDLKAHGLLFNDGDCHALATTRPAPVPAITSY</sequence>
<gene>
    <name evidence="3" type="ORF">C8R41DRAFT_919198</name>
</gene>
<name>A0ABQ8VH22_9AGAR</name>
<feature type="domain" description="DUF6589" evidence="2">
    <location>
        <begin position="493"/>
        <end position="592"/>
    </location>
</feature>
<feature type="compositionally biased region" description="Basic and acidic residues" evidence="1">
    <location>
        <begin position="21"/>
        <end position="38"/>
    </location>
</feature>
<feature type="compositionally biased region" description="Polar residues" evidence="1">
    <location>
        <begin position="109"/>
        <end position="131"/>
    </location>
</feature>
<accession>A0ABQ8VH22</accession>
<evidence type="ECO:0000259" key="2">
    <source>
        <dbReference type="Pfam" id="PF20231"/>
    </source>
</evidence>
<comment type="caution">
    <text evidence="3">The sequence shown here is derived from an EMBL/GenBank/DDBJ whole genome shotgun (WGS) entry which is preliminary data.</text>
</comment>
<organism evidence="3 4">
    <name type="scientific">Lentinula lateritia</name>
    <dbReference type="NCBI Taxonomy" id="40482"/>
    <lineage>
        <taxon>Eukaryota</taxon>
        <taxon>Fungi</taxon>
        <taxon>Dikarya</taxon>
        <taxon>Basidiomycota</taxon>
        <taxon>Agaricomycotina</taxon>
        <taxon>Agaricomycetes</taxon>
        <taxon>Agaricomycetidae</taxon>
        <taxon>Agaricales</taxon>
        <taxon>Marasmiineae</taxon>
        <taxon>Omphalotaceae</taxon>
        <taxon>Lentinula</taxon>
    </lineage>
</organism>
<keyword evidence="4" id="KW-1185">Reference proteome</keyword>
<evidence type="ECO:0000313" key="4">
    <source>
        <dbReference type="Proteomes" id="UP001150217"/>
    </source>
</evidence>
<dbReference type="EMBL" id="JANVFT010000033">
    <property type="protein sequence ID" value="KAJ4494244.1"/>
    <property type="molecule type" value="Genomic_DNA"/>
</dbReference>